<keyword evidence="3" id="KW-1185">Reference proteome</keyword>
<organism evidence="2 3">
    <name type="scientific">Amycolatopsis silviterrae</name>
    <dbReference type="NCBI Taxonomy" id="1656914"/>
    <lineage>
        <taxon>Bacteria</taxon>
        <taxon>Bacillati</taxon>
        <taxon>Actinomycetota</taxon>
        <taxon>Actinomycetes</taxon>
        <taxon>Pseudonocardiales</taxon>
        <taxon>Pseudonocardiaceae</taxon>
        <taxon>Amycolatopsis</taxon>
    </lineage>
</organism>
<evidence type="ECO:0000313" key="2">
    <source>
        <dbReference type="EMBL" id="MFD2472682.1"/>
    </source>
</evidence>
<dbReference type="Proteomes" id="UP001597483">
    <property type="component" value="Unassembled WGS sequence"/>
</dbReference>
<dbReference type="InterPro" id="IPR002509">
    <property type="entry name" value="NODB_dom"/>
</dbReference>
<sequence>MAGRWGPGGADCAVAITFDHLGEAAEIQLGSVPPDAPTGQHHSVTRELPALLTMLAAHAYSATFFVEAWNFRHYPHAVRAIAEAGHEVGWHGWLHEPWHRSTAEEIEESLRLSLDAFAALGIRPRGARPPAGLLGPHSIDLLAEHGFDYVSLAGTAFGTTVGSTARLPLLPYPWHAVDGAYYVPGFTRLRVPPGDEPVGPDGLLDGYAAIVDDTAAAGGCVGLIFHVPWQDRPERVEAIGALVDRLAADERVWLARADEIADWVRDRPADFPAAPHADRAPAW</sequence>
<proteinExistence type="predicted"/>
<dbReference type="SUPFAM" id="SSF88713">
    <property type="entry name" value="Glycoside hydrolase/deacetylase"/>
    <property type="match status" value="1"/>
</dbReference>
<dbReference type="InterPro" id="IPR050248">
    <property type="entry name" value="Polysacc_deacetylase_ArnD"/>
</dbReference>
<feature type="domain" description="NodB homology" evidence="1">
    <location>
        <begin position="45"/>
        <end position="150"/>
    </location>
</feature>
<dbReference type="Pfam" id="PF01522">
    <property type="entry name" value="Polysacc_deac_1"/>
    <property type="match status" value="1"/>
</dbReference>
<dbReference type="PANTHER" id="PTHR10587">
    <property type="entry name" value="GLYCOSYL TRANSFERASE-RELATED"/>
    <property type="match status" value="1"/>
</dbReference>
<evidence type="ECO:0000313" key="3">
    <source>
        <dbReference type="Proteomes" id="UP001597483"/>
    </source>
</evidence>
<dbReference type="RefSeq" id="WP_378310557.1">
    <property type="nucleotide sequence ID" value="NZ_JBHUKS010000027.1"/>
</dbReference>
<accession>A0ABW5HIU0</accession>
<dbReference type="PANTHER" id="PTHR10587:SF137">
    <property type="entry name" value="4-DEOXY-4-FORMAMIDO-L-ARABINOSE-PHOSPHOUNDECAPRENOL DEFORMYLASE ARND-RELATED"/>
    <property type="match status" value="1"/>
</dbReference>
<reference evidence="3" key="1">
    <citation type="journal article" date="2019" name="Int. J. Syst. Evol. Microbiol.">
        <title>The Global Catalogue of Microorganisms (GCM) 10K type strain sequencing project: providing services to taxonomists for standard genome sequencing and annotation.</title>
        <authorList>
            <consortium name="The Broad Institute Genomics Platform"/>
            <consortium name="The Broad Institute Genome Sequencing Center for Infectious Disease"/>
            <person name="Wu L."/>
            <person name="Ma J."/>
        </authorList>
    </citation>
    <scope>NUCLEOTIDE SEQUENCE [LARGE SCALE GENOMIC DNA]</scope>
    <source>
        <strain evidence="3">CGMCC 4.7641</strain>
    </source>
</reference>
<name>A0ABW5HIU0_9PSEU</name>
<dbReference type="InterPro" id="IPR011330">
    <property type="entry name" value="Glyco_hydro/deAcase_b/a-brl"/>
</dbReference>
<gene>
    <name evidence="2" type="ORF">ACFSVL_35165</name>
</gene>
<comment type="caution">
    <text evidence="2">The sequence shown here is derived from an EMBL/GenBank/DDBJ whole genome shotgun (WGS) entry which is preliminary data.</text>
</comment>
<evidence type="ECO:0000259" key="1">
    <source>
        <dbReference type="Pfam" id="PF01522"/>
    </source>
</evidence>
<protein>
    <submittedName>
        <fullName evidence="2">Polysaccharide deacetylase family protein</fullName>
    </submittedName>
</protein>
<dbReference type="EMBL" id="JBHUKS010000027">
    <property type="protein sequence ID" value="MFD2472682.1"/>
    <property type="molecule type" value="Genomic_DNA"/>
</dbReference>
<dbReference type="Gene3D" id="3.20.20.370">
    <property type="entry name" value="Glycoside hydrolase/deacetylase"/>
    <property type="match status" value="1"/>
</dbReference>